<evidence type="ECO:0000313" key="1">
    <source>
        <dbReference type="EMBL" id="AWT60513.1"/>
    </source>
</evidence>
<protein>
    <submittedName>
        <fullName evidence="1">Uncharacterized protein</fullName>
    </submittedName>
</protein>
<name>A0A2Z4ADZ3_9BACT</name>
<dbReference type="AlphaFoldDB" id="A0A2Z4ADZ3"/>
<evidence type="ECO:0000313" key="2">
    <source>
        <dbReference type="Proteomes" id="UP000247465"/>
    </source>
</evidence>
<reference evidence="1 2" key="1">
    <citation type="submission" date="2018-06" db="EMBL/GenBank/DDBJ databases">
        <title>Draft Genome Sequence of a Novel Marine Bacterium Related to the Verrucomicrobia.</title>
        <authorList>
            <person name="Vosseberg J."/>
            <person name="Martijn J."/>
            <person name="Ettema T.J.G."/>
        </authorList>
    </citation>
    <scope>NUCLEOTIDE SEQUENCE [LARGE SCALE GENOMIC DNA]</scope>
    <source>
        <strain evidence="1">TARA_B100001123</strain>
    </source>
</reference>
<accession>A0A2Z4ADZ3</accession>
<sequence length="49" mass="5559">MHKEEFALKGAISMLIKKGFPGDGNKFSSLISQLYGLTLFKFVYRFSIV</sequence>
<dbReference type="Proteomes" id="UP000247465">
    <property type="component" value="Chromosome"/>
</dbReference>
<gene>
    <name evidence="1" type="ORF">DF168_01727</name>
</gene>
<organism evidence="1 2">
    <name type="scientific">Candidatus Moanibacter tarae</name>
    <dbReference type="NCBI Taxonomy" id="2200854"/>
    <lineage>
        <taxon>Bacteria</taxon>
        <taxon>Pseudomonadati</taxon>
        <taxon>Verrucomicrobiota</taxon>
        <taxon>Opitutia</taxon>
        <taxon>Puniceicoccales</taxon>
        <taxon>Puniceicoccales incertae sedis</taxon>
        <taxon>Candidatus Moanibacter</taxon>
    </lineage>
</organism>
<dbReference type="KEGG" id="mtar:DF168_01727"/>
<dbReference type="EMBL" id="CP029803">
    <property type="protein sequence ID" value="AWT60513.1"/>
    <property type="molecule type" value="Genomic_DNA"/>
</dbReference>
<proteinExistence type="predicted"/>